<evidence type="ECO:0000313" key="1">
    <source>
        <dbReference type="EMBL" id="JAD37683.1"/>
    </source>
</evidence>
<reference evidence="1" key="1">
    <citation type="submission" date="2014-09" db="EMBL/GenBank/DDBJ databases">
        <authorList>
            <person name="Magalhaes I.L.F."/>
            <person name="Oliveira U."/>
            <person name="Santos F.R."/>
            <person name="Vidigal T.H.D.A."/>
            <person name="Brescovit A.D."/>
            <person name="Santos A.J."/>
        </authorList>
    </citation>
    <scope>NUCLEOTIDE SEQUENCE</scope>
    <source>
        <tissue evidence="1">Shoot tissue taken approximately 20 cm above the soil surface</tissue>
    </source>
</reference>
<organism evidence="1">
    <name type="scientific">Arundo donax</name>
    <name type="common">Giant reed</name>
    <name type="synonym">Donax arundinaceus</name>
    <dbReference type="NCBI Taxonomy" id="35708"/>
    <lineage>
        <taxon>Eukaryota</taxon>
        <taxon>Viridiplantae</taxon>
        <taxon>Streptophyta</taxon>
        <taxon>Embryophyta</taxon>
        <taxon>Tracheophyta</taxon>
        <taxon>Spermatophyta</taxon>
        <taxon>Magnoliopsida</taxon>
        <taxon>Liliopsida</taxon>
        <taxon>Poales</taxon>
        <taxon>Poaceae</taxon>
        <taxon>PACMAD clade</taxon>
        <taxon>Arundinoideae</taxon>
        <taxon>Arundineae</taxon>
        <taxon>Arundo</taxon>
    </lineage>
</organism>
<accession>A0A0A8ZJ41</accession>
<dbReference type="EMBL" id="GBRH01260212">
    <property type="protein sequence ID" value="JAD37683.1"/>
    <property type="molecule type" value="Transcribed_RNA"/>
</dbReference>
<sequence>MSQFFFFEYHLKFNRAHFSLVLCISCGEAIRWSLPKELHNV</sequence>
<name>A0A0A8ZJ41_ARUDO</name>
<dbReference type="AlphaFoldDB" id="A0A0A8ZJ41"/>
<protein>
    <submittedName>
        <fullName evidence="1">Uncharacterized protein</fullName>
    </submittedName>
</protein>
<reference evidence="1" key="2">
    <citation type="journal article" date="2015" name="Data Brief">
        <title>Shoot transcriptome of the giant reed, Arundo donax.</title>
        <authorList>
            <person name="Barrero R.A."/>
            <person name="Guerrero F.D."/>
            <person name="Moolhuijzen P."/>
            <person name="Goolsby J.A."/>
            <person name="Tidwell J."/>
            <person name="Bellgard S.E."/>
            <person name="Bellgard M.I."/>
        </authorList>
    </citation>
    <scope>NUCLEOTIDE SEQUENCE</scope>
    <source>
        <tissue evidence="1">Shoot tissue taken approximately 20 cm above the soil surface</tissue>
    </source>
</reference>
<proteinExistence type="predicted"/>